<dbReference type="STRING" id="1225476.A1D18_03275"/>
<dbReference type="AlphaFoldDB" id="A0A1J8PJ36"/>
<dbReference type="InterPro" id="IPR007922">
    <property type="entry name" value="DciA-like"/>
</dbReference>
<dbReference type="Pfam" id="PF05258">
    <property type="entry name" value="DciA"/>
    <property type="match status" value="1"/>
</dbReference>
<dbReference type="Proteomes" id="UP000183924">
    <property type="component" value="Unassembled WGS sequence"/>
</dbReference>
<evidence type="ECO:0000313" key="1">
    <source>
        <dbReference type="EMBL" id="OIZ95133.1"/>
    </source>
</evidence>
<dbReference type="OrthoDB" id="5660016at2"/>
<accession>A0A1J8PJ36</accession>
<gene>
    <name evidence="1" type="ORF">A1D18_03275</name>
</gene>
<protein>
    <recommendedName>
        <fullName evidence="3">DUF721 domain-containing protein</fullName>
    </recommendedName>
</protein>
<proteinExistence type="predicted"/>
<dbReference type="RefSeq" id="WP_071662394.1">
    <property type="nucleotide sequence ID" value="NZ_LUKY01000032.1"/>
</dbReference>
<keyword evidence="2" id="KW-1185">Reference proteome</keyword>
<comment type="caution">
    <text evidence="1">The sequence shown here is derived from an EMBL/GenBank/DDBJ whole genome shotgun (WGS) entry which is preliminary data.</text>
</comment>
<reference evidence="1 2" key="1">
    <citation type="submission" date="2016-03" db="EMBL/GenBank/DDBJ databases">
        <title>Comparative genomics of Rickettsiella.</title>
        <authorList>
            <person name="Chandler C."/>
            <person name="Wang Y."/>
        </authorList>
    </citation>
    <scope>NUCLEOTIDE SEQUENCE [LARGE SCALE GENOMIC DNA]</scope>
    <source>
        <strain evidence="1 2">RCFS May 2013</strain>
    </source>
</reference>
<dbReference type="EMBL" id="LUKY01000032">
    <property type="protein sequence ID" value="OIZ95133.1"/>
    <property type="molecule type" value="Genomic_DNA"/>
</dbReference>
<evidence type="ECO:0008006" key="3">
    <source>
        <dbReference type="Google" id="ProtNLM"/>
    </source>
</evidence>
<name>A0A1J8PJ36_9COXI</name>
<sequence length="152" mass="17265">MIKKSAPEKTPASILQQDPESVLAFIQKKVQQLTKLNQIWQAEISNDLEEHTRIANFRDGYLIVECDSAAWATRLRYILPDITQKLLKHPDLRDLTHIEWNIQPLFHTPNAQLSLLPPLLSSASVALLKNAAGNIHVKPLQEALLRIAKHEK</sequence>
<organism evidence="1 2">
    <name type="scientific">Candidatus Rickettsiella isopodorum</name>
    <dbReference type="NCBI Taxonomy" id="1225476"/>
    <lineage>
        <taxon>Bacteria</taxon>
        <taxon>Pseudomonadati</taxon>
        <taxon>Pseudomonadota</taxon>
        <taxon>Gammaproteobacteria</taxon>
        <taxon>Legionellales</taxon>
        <taxon>Coxiellaceae</taxon>
        <taxon>Rickettsiella</taxon>
    </lineage>
</organism>
<evidence type="ECO:0000313" key="2">
    <source>
        <dbReference type="Proteomes" id="UP000183924"/>
    </source>
</evidence>